<evidence type="ECO:0000256" key="5">
    <source>
        <dbReference type="ARBA" id="ARBA00023136"/>
    </source>
</evidence>
<organism evidence="8">
    <name type="scientific">Pasteurella multocida</name>
    <dbReference type="NCBI Taxonomy" id="747"/>
    <lineage>
        <taxon>Bacteria</taxon>
        <taxon>Pseudomonadati</taxon>
        <taxon>Pseudomonadota</taxon>
        <taxon>Gammaproteobacteria</taxon>
        <taxon>Pasteurellales</taxon>
        <taxon>Pasteurellaceae</taxon>
        <taxon>Pasteurella</taxon>
    </lineage>
</organism>
<feature type="transmembrane region" description="Helical" evidence="6">
    <location>
        <begin position="225"/>
        <end position="241"/>
    </location>
</feature>
<feature type="transmembrane region" description="Helical" evidence="6">
    <location>
        <begin position="37"/>
        <end position="55"/>
    </location>
</feature>
<keyword evidence="5 6" id="KW-0472">Membrane</keyword>
<feature type="domain" description="EamA" evidence="7">
    <location>
        <begin position="7"/>
        <end position="141"/>
    </location>
</feature>
<feature type="transmembrane region" description="Helical" evidence="6">
    <location>
        <begin position="99"/>
        <end position="117"/>
    </location>
</feature>
<feature type="transmembrane region" description="Helical" evidence="6">
    <location>
        <begin position="7"/>
        <end position="25"/>
    </location>
</feature>
<feature type="transmembrane region" description="Helical" evidence="6">
    <location>
        <begin position="124"/>
        <end position="142"/>
    </location>
</feature>
<feature type="transmembrane region" description="Helical" evidence="6">
    <location>
        <begin position="67"/>
        <end position="87"/>
    </location>
</feature>
<comment type="subcellular location">
    <subcellularLocation>
        <location evidence="1">Cell membrane</location>
        <topology evidence="1">Multi-pass membrane protein</topology>
    </subcellularLocation>
</comment>
<protein>
    <submittedName>
        <fullName evidence="8">PM1698 protein</fullName>
    </submittedName>
</protein>
<proteinExistence type="predicted"/>
<feature type="transmembrane region" description="Helical" evidence="6">
    <location>
        <begin position="277"/>
        <end position="294"/>
    </location>
</feature>
<feature type="transmembrane region" description="Helical" evidence="6">
    <location>
        <begin position="253"/>
        <end position="271"/>
    </location>
</feature>
<feature type="domain" description="EamA" evidence="7">
    <location>
        <begin position="157"/>
        <end position="294"/>
    </location>
</feature>
<dbReference type="AlphaFoldDB" id="A0A126QH09"/>
<evidence type="ECO:0000256" key="3">
    <source>
        <dbReference type="ARBA" id="ARBA00022692"/>
    </source>
</evidence>
<dbReference type="RefSeq" id="WP_071523334.1">
    <property type="nucleotide sequence ID" value="NZ_JACDXE010000013.1"/>
</dbReference>
<dbReference type="InterPro" id="IPR000620">
    <property type="entry name" value="EamA_dom"/>
</dbReference>
<dbReference type="Pfam" id="PF00892">
    <property type="entry name" value="EamA"/>
    <property type="match status" value="2"/>
</dbReference>
<evidence type="ECO:0000256" key="4">
    <source>
        <dbReference type="ARBA" id="ARBA00022989"/>
    </source>
</evidence>
<dbReference type="GO" id="GO:0005886">
    <property type="term" value="C:plasma membrane"/>
    <property type="evidence" value="ECO:0007669"/>
    <property type="project" value="UniProtKB-SubCell"/>
</dbReference>
<feature type="transmembrane region" description="Helical" evidence="6">
    <location>
        <begin position="157"/>
        <end position="174"/>
    </location>
</feature>
<accession>A0A126QH09</accession>
<dbReference type="InterPro" id="IPR050638">
    <property type="entry name" value="AA-Vitamin_Transporters"/>
</dbReference>
<keyword evidence="4 6" id="KW-1133">Transmembrane helix</keyword>
<evidence type="ECO:0000256" key="1">
    <source>
        <dbReference type="ARBA" id="ARBA00004651"/>
    </source>
</evidence>
<name>A0A126QH09_PASMD</name>
<evidence type="ECO:0000259" key="7">
    <source>
        <dbReference type="Pfam" id="PF00892"/>
    </source>
</evidence>
<dbReference type="PANTHER" id="PTHR32322:SF18">
    <property type="entry name" value="S-ADENOSYLMETHIONINE_S-ADENOSYLHOMOCYSTEINE TRANSPORTER"/>
    <property type="match status" value="1"/>
</dbReference>
<evidence type="ECO:0000256" key="2">
    <source>
        <dbReference type="ARBA" id="ARBA00022475"/>
    </source>
</evidence>
<reference evidence="8" key="1">
    <citation type="submission" date="2015-01" db="EMBL/GenBank/DDBJ databases">
        <title>Draft genome sequence of Pasteurella multocida isolated from alpaca pneumonia.</title>
        <authorList>
            <person name="Maturrano L."/>
            <person name="Hurtado R."/>
            <person name="Allasi N."/>
            <person name="Juscamayta E."/>
            <person name="Fernandez D."/>
            <person name="Maximiliano J."/>
            <person name="Rimac R."/>
            <person name="Rosadio R."/>
        </authorList>
    </citation>
    <scope>NUCLEOTIDE SEQUENCE</scope>
    <source>
        <strain evidence="8">UNMSM</strain>
    </source>
</reference>
<keyword evidence="3 6" id="KW-0812">Transmembrane</keyword>
<feature type="transmembrane region" description="Helical" evidence="6">
    <location>
        <begin position="186"/>
        <end position="205"/>
    </location>
</feature>
<dbReference type="PANTHER" id="PTHR32322">
    <property type="entry name" value="INNER MEMBRANE TRANSPORTER"/>
    <property type="match status" value="1"/>
</dbReference>
<gene>
    <name evidence="8" type="primary">PM1698</name>
</gene>
<evidence type="ECO:0000313" key="8">
    <source>
        <dbReference type="EMBL" id="AMK07945.1"/>
    </source>
</evidence>
<keyword evidence="2" id="KW-1003">Cell membrane</keyword>
<dbReference type="SUPFAM" id="SSF103481">
    <property type="entry name" value="Multidrug resistance efflux transporter EmrE"/>
    <property type="match status" value="2"/>
</dbReference>
<sequence>MTNKQSYGYFCLLLATLFWGGNYLFGKILSTDIPPIVLNYARWFPAALILLLLFSKRSCQFTPVIRQHWRILTALSLLGIVIFPVFLYQGLQTTTSLNASIYLAVVPIFVLFLNRLVFGDPIDFTGLTGALFSFVGVLWLLSRGDIQRLTQLEVNQGDLWALGSALSWSIYCCLIRLKPVHLPNTVLLTTLVCMAMLLFTPLFIWQYQQLPPAFFSTLTPTQYSIIAYLIIGPSILSYGFWNYGISLVGADKGAAFTNATPLFAALLGVLVLNETLAFYHMISAGLIIAGLLLCNRKSCSS</sequence>
<dbReference type="EMBL" id="KP660106">
    <property type="protein sequence ID" value="AMK07945.1"/>
    <property type="molecule type" value="Genomic_DNA"/>
</dbReference>
<dbReference type="InterPro" id="IPR037185">
    <property type="entry name" value="EmrE-like"/>
</dbReference>
<evidence type="ECO:0000256" key="6">
    <source>
        <dbReference type="SAM" id="Phobius"/>
    </source>
</evidence>